<evidence type="ECO:0000256" key="1">
    <source>
        <dbReference type="SAM" id="MobiDB-lite"/>
    </source>
</evidence>
<name>A0A6A5YW47_9PLEO</name>
<evidence type="ECO:0000313" key="3">
    <source>
        <dbReference type="Proteomes" id="UP000799770"/>
    </source>
</evidence>
<proteinExistence type="predicted"/>
<keyword evidence="3" id="KW-1185">Reference proteome</keyword>
<dbReference type="OrthoDB" id="2099276at2759"/>
<feature type="region of interest" description="Disordered" evidence="1">
    <location>
        <begin position="573"/>
        <end position="634"/>
    </location>
</feature>
<dbReference type="SUPFAM" id="SSF46785">
    <property type="entry name" value="Winged helix' DNA-binding domain"/>
    <property type="match status" value="1"/>
</dbReference>
<dbReference type="InterPro" id="IPR036388">
    <property type="entry name" value="WH-like_DNA-bd_sf"/>
</dbReference>
<accession>A0A6A5YW47</accession>
<evidence type="ECO:0000313" key="2">
    <source>
        <dbReference type="EMBL" id="KAF2110351.1"/>
    </source>
</evidence>
<dbReference type="EMBL" id="ML977338">
    <property type="protein sequence ID" value="KAF2110351.1"/>
    <property type="molecule type" value="Genomic_DNA"/>
</dbReference>
<dbReference type="Proteomes" id="UP000799770">
    <property type="component" value="Unassembled WGS sequence"/>
</dbReference>
<sequence length="681" mass="76941">MSSQIHLPSANRDLYLLSEFAGLQFHRADPALRFNRFELELVEPGSNLNNEIRSTYRNKSQTARIPQFTYVQLTNLALLSSPTRTLSVKQIVQWLCANFPGIKVRQQQERARGVLSDQDCVATLTSRVTEYCHLSETNWHCDLVAVGETGVPQPKQRNSNCPKGSDLSYYMPYGLEEEKFAQNFNMTHIHSGFGLTPPCPTSDVRTRQRTFLMDLPKKIKLRILSNLLTFPNPVSVHWHKERQGPIVAVFMPPAQRTSRAVRTLWVPEYMLSAVQVCKEFEELGRFSFYSTNTFLFDTAMQPEYPNILHSFLSRIGPKSRKLLRSVQFNMDMSHHTDKMIKECVAKLGESYCLQFITLDIKTSTLPNKALADPTHIAGLADPAHRYQSILRFKGLKHITIFNNRSAQIYVDTCMSKPHAFRELELVDERAEAARLEAEEELKRPDMGPDELATMHQKRRRRTLNIAEHQRQLDMRQKLEKDWAGPAGMTLKQRAKGGEPPILDEVVLVQRPGMEDGYLGADPKVLAPGVGHGKVYDMDVVWGDNERRGNVQAILRLMRGQNVSEMEVEVAAEVAAPEGPAPPPKKRRKPNTAKCAPVQGPPALHPDLPRKRVKKQRPPVPPGPSGVLHEPGSIDVDEVEKAVNDALDLEAKYRETKSEEEAKKEALRAVLSKVMFKGADTA</sequence>
<organism evidence="2 3">
    <name type="scientific">Lophiotrema nucula</name>
    <dbReference type="NCBI Taxonomy" id="690887"/>
    <lineage>
        <taxon>Eukaryota</taxon>
        <taxon>Fungi</taxon>
        <taxon>Dikarya</taxon>
        <taxon>Ascomycota</taxon>
        <taxon>Pezizomycotina</taxon>
        <taxon>Dothideomycetes</taxon>
        <taxon>Pleosporomycetidae</taxon>
        <taxon>Pleosporales</taxon>
        <taxon>Lophiotremataceae</taxon>
        <taxon>Lophiotrema</taxon>
    </lineage>
</organism>
<dbReference type="InterPro" id="IPR036390">
    <property type="entry name" value="WH_DNA-bd_sf"/>
</dbReference>
<protein>
    <submittedName>
        <fullName evidence="2">Uncharacterized protein</fullName>
    </submittedName>
</protein>
<gene>
    <name evidence="2" type="ORF">BDV96DRAFT_603940</name>
</gene>
<reference evidence="2" key="1">
    <citation type="journal article" date="2020" name="Stud. Mycol.">
        <title>101 Dothideomycetes genomes: a test case for predicting lifestyles and emergence of pathogens.</title>
        <authorList>
            <person name="Haridas S."/>
            <person name="Albert R."/>
            <person name="Binder M."/>
            <person name="Bloem J."/>
            <person name="Labutti K."/>
            <person name="Salamov A."/>
            <person name="Andreopoulos B."/>
            <person name="Baker S."/>
            <person name="Barry K."/>
            <person name="Bills G."/>
            <person name="Bluhm B."/>
            <person name="Cannon C."/>
            <person name="Castanera R."/>
            <person name="Culley D."/>
            <person name="Daum C."/>
            <person name="Ezra D."/>
            <person name="Gonzalez J."/>
            <person name="Henrissat B."/>
            <person name="Kuo A."/>
            <person name="Liang C."/>
            <person name="Lipzen A."/>
            <person name="Lutzoni F."/>
            <person name="Magnuson J."/>
            <person name="Mondo S."/>
            <person name="Nolan M."/>
            <person name="Ohm R."/>
            <person name="Pangilinan J."/>
            <person name="Park H.-J."/>
            <person name="Ramirez L."/>
            <person name="Alfaro M."/>
            <person name="Sun H."/>
            <person name="Tritt A."/>
            <person name="Yoshinaga Y."/>
            <person name="Zwiers L.-H."/>
            <person name="Turgeon B."/>
            <person name="Goodwin S."/>
            <person name="Spatafora J."/>
            <person name="Crous P."/>
            <person name="Grigoriev I."/>
        </authorList>
    </citation>
    <scope>NUCLEOTIDE SEQUENCE</scope>
    <source>
        <strain evidence="2">CBS 627.86</strain>
    </source>
</reference>
<dbReference type="AlphaFoldDB" id="A0A6A5YW47"/>
<dbReference type="Gene3D" id="1.10.10.10">
    <property type="entry name" value="Winged helix-like DNA-binding domain superfamily/Winged helix DNA-binding domain"/>
    <property type="match status" value="1"/>
</dbReference>